<sequence length="170" mass="18872">MMLLRVKRSWLGGAGSKEDVSSSMVAYKTYWRKGDKSCELRTRATILVITVAVLAGPWLLRMLVKGAISVGICSKVAPDNTNSEEYEAQPVKLNQNHINYISQNGGDVIYYWGKWQQLWQEIDAIDDGAMSCKADIEKYTTVVNSQQIYIFLAGMDSSMDGVHGEVLAAV</sequence>
<accession>A0A835N1T0</accession>
<dbReference type="Proteomes" id="UP000657918">
    <property type="component" value="Chromosome 8"/>
</dbReference>
<organism evidence="1 2">
    <name type="scientific">Salix dunnii</name>
    <dbReference type="NCBI Taxonomy" id="1413687"/>
    <lineage>
        <taxon>Eukaryota</taxon>
        <taxon>Viridiplantae</taxon>
        <taxon>Streptophyta</taxon>
        <taxon>Embryophyta</taxon>
        <taxon>Tracheophyta</taxon>
        <taxon>Spermatophyta</taxon>
        <taxon>Magnoliopsida</taxon>
        <taxon>eudicotyledons</taxon>
        <taxon>Gunneridae</taxon>
        <taxon>Pentapetalae</taxon>
        <taxon>rosids</taxon>
        <taxon>fabids</taxon>
        <taxon>Malpighiales</taxon>
        <taxon>Salicaceae</taxon>
        <taxon>Saliceae</taxon>
        <taxon>Salix</taxon>
    </lineage>
</organism>
<gene>
    <name evidence="1" type="ORF">SADUNF_Sadunf08G0153000</name>
</gene>
<protein>
    <submittedName>
        <fullName evidence="1">Uncharacterized protein</fullName>
    </submittedName>
</protein>
<dbReference type="EMBL" id="JADGMS010000008">
    <property type="protein sequence ID" value="KAF9677873.1"/>
    <property type="molecule type" value="Genomic_DNA"/>
</dbReference>
<dbReference type="OrthoDB" id="1738167at2759"/>
<evidence type="ECO:0000313" key="1">
    <source>
        <dbReference type="EMBL" id="KAF9677873.1"/>
    </source>
</evidence>
<evidence type="ECO:0000313" key="2">
    <source>
        <dbReference type="Proteomes" id="UP000657918"/>
    </source>
</evidence>
<proteinExistence type="predicted"/>
<reference evidence="1 2" key="1">
    <citation type="submission" date="2020-10" db="EMBL/GenBank/DDBJ databases">
        <title>Plant Genome Project.</title>
        <authorList>
            <person name="Zhang R.-G."/>
        </authorList>
    </citation>
    <scope>NUCLEOTIDE SEQUENCE [LARGE SCALE GENOMIC DNA]</scope>
    <source>
        <strain evidence="1">FAFU-HL-1</strain>
        <tissue evidence="1">Leaf</tissue>
    </source>
</reference>
<dbReference type="AlphaFoldDB" id="A0A835N1T0"/>
<comment type="caution">
    <text evidence="1">The sequence shown here is derived from an EMBL/GenBank/DDBJ whole genome shotgun (WGS) entry which is preliminary data.</text>
</comment>
<keyword evidence="2" id="KW-1185">Reference proteome</keyword>
<name>A0A835N1T0_9ROSI</name>